<feature type="transmembrane region" description="Helical" evidence="5">
    <location>
        <begin position="309"/>
        <end position="331"/>
    </location>
</feature>
<evidence type="ECO:0000256" key="1">
    <source>
        <dbReference type="ARBA" id="ARBA00004141"/>
    </source>
</evidence>
<keyword evidence="4 5" id="KW-0472">Membrane</keyword>
<feature type="transmembrane region" description="Helical" evidence="5">
    <location>
        <begin position="6"/>
        <end position="30"/>
    </location>
</feature>
<keyword evidence="3 5" id="KW-1133">Transmembrane helix</keyword>
<dbReference type="InterPro" id="IPR029044">
    <property type="entry name" value="Nucleotide-diphossugar_trans"/>
</dbReference>
<dbReference type="GO" id="GO:0006487">
    <property type="term" value="P:protein N-linked glycosylation"/>
    <property type="evidence" value="ECO:0007669"/>
    <property type="project" value="TreeGrafter"/>
</dbReference>
<evidence type="ECO:0000256" key="4">
    <source>
        <dbReference type="ARBA" id="ARBA00023136"/>
    </source>
</evidence>
<dbReference type="SUPFAM" id="SSF53448">
    <property type="entry name" value="Nucleotide-diphospho-sugar transferases"/>
    <property type="match status" value="1"/>
</dbReference>
<evidence type="ECO:0000256" key="3">
    <source>
        <dbReference type="ARBA" id="ARBA00022989"/>
    </source>
</evidence>
<dbReference type="CDD" id="cd04179">
    <property type="entry name" value="DPM_DPG-synthase_like"/>
    <property type="match status" value="1"/>
</dbReference>
<comment type="caution">
    <text evidence="8">The sequence shown here is derived from an EMBL/GenBank/DDBJ whole genome shotgun (WGS) entry which is preliminary data.</text>
</comment>
<dbReference type="PANTHER" id="PTHR10859:SF114">
    <property type="entry name" value="DOLICHOL-PHOSPHATE MANNOSYLTRANSFERASE"/>
    <property type="match status" value="1"/>
</dbReference>
<proteinExistence type="predicted"/>
<evidence type="ECO:0000259" key="6">
    <source>
        <dbReference type="Pfam" id="PF00535"/>
    </source>
</evidence>
<dbReference type="Pfam" id="PF04138">
    <property type="entry name" value="GtrA_DPMS_TM"/>
    <property type="match status" value="1"/>
</dbReference>
<dbReference type="EMBL" id="QMFB01000022">
    <property type="protein sequence ID" value="RAV16077.1"/>
    <property type="molecule type" value="Genomic_DNA"/>
</dbReference>
<comment type="subcellular location">
    <subcellularLocation>
        <location evidence="1">Membrane</location>
        <topology evidence="1">Multi-pass membrane protein</topology>
    </subcellularLocation>
</comment>
<dbReference type="InterPro" id="IPR001173">
    <property type="entry name" value="Glyco_trans_2-like"/>
</dbReference>
<accession>A0A329MFS1</accession>
<organism evidence="8 9">
    <name type="scientific">Paenibacillus contaminans</name>
    <dbReference type="NCBI Taxonomy" id="450362"/>
    <lineage>
        <taxon>Bacteria</taxon>
        <taxon>Bacillati</taxon>
        <taxon>Bacillota</taxon>
        <taxon>Bacilli</taxon>
        <taxon>Bacillales</taxon>
        <taxon>Paenibacillaceae</taxon>
        <taxon>Paenibacillus</taxon>
    </lineage>
</organism>
<gene>
    <name evidence="8" type="ORF">DQG23_29230</name>
</gene>
<evidence type="ECO:0000313" key="8">
    <source>
        <dbReference type="EMBL" id="RAV16077.1"/>
    </source>
</evidence>
<dbReference type="GO" id="GO:0000271">
    <property type="term" value="P:polysaccharide biosynthetic process"/>
    <property type="evidence" value="ECO:0007669"/>
    <property type="project" value="InterPro"/>
</dbReference>
<feature type="transmembrane region" description="Helical" evidence="5">
    <location>
        <begin position="385"/>
        <end position="404"/>
    </location>
</feature>
<feature type="domain" description="Glycosyltransferase 2-like" evidence="6">
    <location>
        <begin position="103"/>
        <end position="216"/>
    </location>
</feature>
<dbReference type="Proteomes" id="UP000250369">
    <property type="component" value="Unassembled WGS sequence"/>
</dbReference>
<keyword evidence="2 5" id="KW-0812">Transmembrane</keyword>
<evidence type="ECO:0000313" key="9">
    <source>
        <dbReference type="Proteomes" id="UP000250369"/>
    </source>
</evidence>
<dbReference type="PANTHER" id="PTHR10859">
    <property type="entry name" value="GLYCOSYL TRANSFERASE"/>
    <property type="match status" value="1"/>
</dbReference>
<dbReference type="AlphaFoldDB" id="A0A329MFS1"/>
<name>A0A329MFS1_9BACL</name>
<feature type="domain" description="GtrA/DPMS transmembrane" evidence="7">
    <location>
        <begin position="312"/>
        <end position="432"/>
    </location>
</feature>
<dbReference type="Pfam" id="PF00535">
    <property type="entry name" value="Glycos_transf_2"/>
    <property type="match status" value="1"/>
</dbReference>
<dbReference type="GO" id="GO:0016020">
    <property type="term" value="C:membrane"/>
    <property type="evidence" value="ECO:0007669"/>
    <property type="project" value="UniProtKB-SubCell"/>
</dbReference>
<dbReference type="Gene3D" id="3.90.550.10">
    <property type="entry name" value="Spore Coat Polysaccharide Biosynthesis Protein SpsA, Chain A"/>
    <property type="match status" value="1"/>
</dbReference>
<evidence type="ECO:0000256" key="2">
    <source>
        <dbReference type="ARBA" id="ARBA00022692"/>
    </source>
</evidence>
<protein>
    <recommendedName>
        <fullName evidence="10">Glycosyltransferase</fullName>
    </recommendedName>
</protein>
<feature type="transmembrane region" description="Helical" evidence="5">
    <location>
        <begin position="343"/>
        <end position="364"/>
    </location>
</feature>
<keyword evidence="9" id="KW-1185">Reference proteome</keyword>
<evidence type="ECO:0008006" key="10">
    <source>
        <dbReference type="Google" id="ProtNLM"/>
    </source>
</evidence>
<evidence type="ECO:0000256" key="5">
    <source>
        <dbReference type="SAM" id="Phobius"/>
    </source>
</evidence>
<sequence length="439" mass="50344">MSKCSYVYYGLFLIFLSITNLFLLFPWTFFSSSWISLFVYCLPYRCYTTLKFNNTFCRNMSNYLLNPKNCYELEGVIVETPKGETIILIPSLEPDERLLTYVQQLRHYGLRNIIIVDDGSGEKYQPIFRELGKNGCVLLRHTENKGKGSALKTGFRYIKRQFDEIACVITADSDGQHAAEDVYRLAEEAKRRPGALLLGVRNFSEGGIPPKSLLGNRITSFIFAMLYGKRLSDTQTGLRAFGPQLLAFMQDVRGSRFEYELQMLISCIRSGIPIHTLPIQVIYENGNAGTHFKAIRDSARVMSVLFSNFMQFIFSSIAGAVVDLGIAWLLIDLLRPMLGQQDYLRILLATVIARIISIMVNYLLNKHFVFRQEDSRGSLWRYLTLCALVILLSSTGVYLIHTIFFISEKIAKLICDALLFLLSFQMQRRWVFAARRQRL</sequence>
<evidence type="ECO:0000259" key="7">
    <source>
        <dbReference type="Pfam" id="PF04138"/>
    </source>
</evidence>
<reference evidence="8 9" key="1">
    <citation type="journal article" date="2009" name="Int. J. Syst. Evol. Microbiol.">
        <title>Paenibacillus contaminans sp. nov., isolated from a contaminated laboratory plate.</title>
        <authorList>
            <person name="Chou J.H."/>
            <person name="Lee J.H."/>
            <person name="Lin M.C."/>
            <person name="Chang P.S."/>
            <person name="Arun A.B."/>
            <person name="Young C.C."/>
            <person name="Chen W.M."/>
        </authorList>
    </citation>
    <scope>NUCLEOTIDE SEQUENCE [LARGE SCALE GENOMIC DNA]</scope>
    <source>
        <strain evidence="8 9">CKOBP-6</strain>
    </source>
</reference>
<dbReference type="InterPro" id="IPR007267">
    <property type="entry name" value="GtrA_DPMS_TM"/>
</dbReference>